<dbReference type="AlphaFoldDB" id="A0A1X2IM65"/>
<keyword evidence="1" id="KW-0812">Transmembrane</keyword>
<comment type="caution">
    <text evidence="2">The sequence shown here is derived from an EMBL/GenBank/DDBJ whole genome shotgun (WGS) entry which is preliminary data.</text>
</comment>
<feature type="transmembrane region" description="Helical" evidence="1">
    <location>
        <begin position="12"/>
        <end position="34"/>
    </location>
</feature>
<protein>
    <submittedName>
        <fullName evidence="2">Uncharacterized protein</fullName>
    </submittedName>
</protein>
<dbReference type="Proteomes" id="UP000193560">
    <property type="component" value="Unassembled WGS sequence"/>
</dbReference>
<feature type="transmembrane region" description="Helical" evidence="1">
    <location>
        <begin position="55"/>
        <end position="74"/>
    </location>
</feature>
<reference evidence="2 3" key="1">
    <citation type="submission" date="2016-07" db="EMBL/GenBank/DDBJ databases">
        <title>Pervasive Adenine N6-methylation of Active Genes in Fungi.</title>
        <authorList>
            <consortium name="DOE Joint Genome Institute"/>
            <person name="Mondo S.J."/>
            <person name="Dannebaum R.O."/>
            <person name="Kuo R.C."/>
            <person name="Labutti K."/>
            <person name="Haridas S."/>
            <person name="Kuo A."/>
            <person name="Salamov A."/>
            <person name="Ahrendt S.R."/>
            <person name="Lipzen A."/>
            <person name="Sullivan W."/>
            <person name="Andreopoulos W.B."/>
            <person name="Clum A."/>
            <person name="Lindquist E."/>
            <person name="Daum C."/>
            <person name="Ramamoorthy G.K."/>
            <person name="Gryganskyi A."/>
            <person name="Culley D."/>
            <person name="Magnuson J.K."/>
            <person name="James T.Y."/>
            <person name="O'Malley M.A."/>
            <person name="Stajich J.E."/>
            <person name="Spatafora J.W."/>
            <person name="Visel A."/>
            <person name="Grigoriev I.V."/>
        </authorList>
    </citation>
    <scope>NUCLEOTIDE SEQUENCE [LARGE SCALE GENOMIC DNA]</scope>
    <source>
        <strain evidence="2 3">NRRL 1336</strain>
    </source>
</reference>
<evidence type="ECO:0000313" key="3">
    <source>
        <dbReference type="Proteomes" id="UP000193560"/>
    </source>
</evidence>
<proteinExistence type="predicted"/>
<evidence type="ECO:0000313" key="2">
    <source>
        <dbReference type="EMBL" id="ORZ18870.1"/>
    </source>
</evidence>
<dbReference type="EMBL" id="MCGE01000008">
    <property type="protein sequence ID" value="ORZ18870.1"/>
    <property type="molecule type" value="Genomic_DNA"/>
</dbReference>
<keyword evidence="3" id="KW-1185">Reference proteome</keyword>
<organism evidence="2 3">
    <name type="scientific">Absidia repens</name>
    <dbReference type="NCBI Taxonomy" id="90262"/>
    <lineage>
        <taxon>Eukaryota</taxon>
        <taxon>Fungi</taxon>
        <taxon>Fungi incertae sedis</taxon>
        <taxon>Mucoromycota</taxon>
        <taxon>Mucoromycotina</taxon>
        <taxon>Mucoromycetes</taxon>
        <taxon>Mucorales</taxon>
        <taxon>Cunninghamellaceae</taxon>
        <taxon>Absidia</taxon>
    </lineage>
</organism>
<name>A0A1X2IM65_9FUNG</name>
<keyword evidence="1" id="KW-0472">Membrane</keyword>
<evidence type="ECO:0000256" key="1">
    <source>
        <dbReference type="SAM" id="Phobius"/>
    </source>
</evidence>
<sequence length="79" mass="9451">MYIRHTVFHPDYFLLVFSLLYVLAYWLADAIAPFKRHGQLFQAKPRMLFLRLPSLMISFLSSVELPPPLLYFLFHFMTL</sequence>
<keyword evidence="1" id="KW-1133">Transmembrane helix</keyword>
<gene>
    <name evidence="2" type="ORF">BCR42DRAFT_234156</name>
</gene>
<accession>A0A1X2IM65</accession>